<dbReference type="SUPFAM" id="SSF141986">
    <property type="entry name" value="LD-carboxypeptidase A C-terminal domain-like"/>
    <property type="match status" value="1"/>
</dbReference>
<dbReference type="InterPro" id="IPR029062">
    <property type="entry name" value="Class_I_gatase-like"/>
</dbReference>
<dbReference type="Proteomes" id="UP000477311">
    <property type="component" value="Unassembled WGS sequence"/>
</dbReference>
<evidence type="ECO:0000256" key="2">
    <source>
        <dbReference type="ARBA" id="ARBA00022645"/>
    </source>
</evidence>
<evidence type="ECO:0000259" key="8">
    <source>
        <dbReference type="Pfam" id="PF17676"/>
    </source>
</evidence>
<evidence type="ECO:0000256" key="3">
    <source>
        <dbReference type="ARBA" id="ARBA00022670"/>
    </source>
</evidence>
<dbReference type="GO" id="GO:0004180">
    <property type="term" value="F:carboxypeptidase activity"/>
    <property type="evidence" value="ECO:0007669"/>
    <property type="project" value="UniProtKB-KW"/>
</dbReference>
<dbReference type="PANTHER" id="PTHR30237:SF2">
    <property type="entry name" value="MUREIN TETRAPEPTIDE CARBOXYPEPTIDASE"/>
    <property type="match status" value="1"/>
</dbReference>
<dbReference type="InterPro" id="IPR040449">
    <property type="entry name" value="Peptidase_S66_N"/>
</dbReference>
<dbReference type="Gene3D" id="3.40.50.10740">
    <property type="entry name" value="Class I glutamine amidotransferase-like"/>
    <property type="match status" value="1"/>
</dbReference>
<dbReference type="EMBL" id="JAAKYA010000017">
    <property type="protein sequence ID" value="NGO38449.1"/>
    <property type="molecule type" value="Genomic_DNA"/>
</dbReference>
<keyword evidence="3" id="KW-0645">Protease</keyword>
<dbReference type="Gene3D" id="3.50.30.60">
    <property type="entry name" value="LD-carboxypeptidase A C-terminal domain-like"/>
    <property type="match status" value="1"/>
</dbReference>
<evidence type="ECO:0000313" key="10">
    <source>
        <dbReference type="Proteomes" id="UP000477311"/>
    </source>
</evidence>
<sequence length="317" mass="35008">MPLRPPRLEPGDTIGLIAPAGPVRSPDAIHRAIARLEQLGFRVHTASHLFQSRGYLAGSDRQRLADLHRLFQNPRIKAILCARGGYGSTRLIPHLNLNLIRNHPKIFVGYSDVTALHAAIHTLTGLITFHGPMAGPDLGRPDLPEFTLRSLLHTLTQPHPPGSILDPATRPLVRILRKGRATGPLLPANLSMLVATLATPYQPDFHNRILCLEEVAEPPYRIDRMLTQLLHSGLLDQIAGIAIGRCERCTDPPTAEPDPLGTETLRVWEERLRPLRKPILFGLPFGHTALNATLPWGVRAELDAVRGDLRLLEPAVR</sequence>
<comment type="similarity">
    <text evidence="1">Belongs to the peptidase S66 family.</text>
</comment>
<feature type="domain" description="LD-carboxypeptidase C-terminal" evidence="8">
    <location>
        <begin position="182"/>
        <end position="302"/>
    </location>
</feature>
<gene>
    <name evidence="9" type="ORF">G4L39_03425</name>
</gene>
<dbReference type="SUPFAM" id="SSF52317">
    <property type="entry name" value="Class I glutamine amidotransferase-like"/>
    <property type="match status" value="1"/>
</dbReference>
<dbReference type="InterPro" id="IPR040921">
    <property type="entry name" value="Peptidase_S66C"/>
</dbReference>
<evidence type="ECO:0000256" key="4">
    <source>
        <dbReference type="ARBA" id="ARBA00022801"/>
    </source>
</evidence>
<dbReference type="InterPro" id="IPR027478">
    <property type="entry name" value="LdcA_N"/>
</dbReference>
<proteinExistence type="inferred from homology"/>
<dbReference type="Pfam" id="PF17676">
    <property type="entry name" value="Peptidase_S66C"/>
    <property type="match status" value="1"/>
</dbReference>
<keyword evidence="10" id="KW-1185">Reference proteome</keyword>
<dbReference type="GO" id="GO:0006508">
    <property type="term" value="P:proteolysis"/>
    <property type="evidence" value="ECO:0007669"/>
    <property type="project" value="UniProtKB-KW"/>
</dbReference>
<keyword evidence="4" id="KW-0378">Hydrolase</keyword>
<feature type="active site" description="Charge relay system" evidence="6">
    <location>
        <position position="287"/>
    </location>
</feature>
<keyword evidence="5" id="KW-0720">Serine protease</keyword>
<organism evidence="9 10">
    <name type="scientific">Limisphaera ngatamarikiensis</name>
    <dbReference type="NCBI Taxonomy" id="1324935"/>
    <lineage>
        <taxon>Bacteria</taxon>
        <taxon>Pseudomonadati</taxon>
        <taxon>Verrucomicrobiota</taxon>
        <taxon>Verrucomicrobiia</taxon>
        <taxon>Limisphaerales</taxon>
        <taxon>Limisphaeraceae</taxon>
        <taxon>Limisphaera</taxon>
    </lineage>
</organism>
<reference evidence="9 10" key="1">
    <citation type="submission" date="2020-02" db="EMBL/GenBank/DDBJ databases">
        <title>Draft genome sequence of Limisphaera ngatamarikiensis NGM72.4T, a thermophilic Verrucomicrobia grouped in subdivision 3.</title>
        <authorList>
            <person name="Carere C.R."/>
            <person name="Steen J."/>
            <person name="Hugenholtz P."/>
            <person name="Stott M.B."/>
        </authorList>
    </citation>
    <scope>NUCLEOTIDE SEQUENCE [LARGE SCALE GENOMIC DNA]</scope>
    <source>
        <strain evidence="9 10">NGM72.4</strain>
    </source>
</reference>
<evidence type="ECO:0000256" key="6">
    <source>
        <dbReference type="PIRSR" id="PIRSR028757-1"/>
    </source>
</evidence>
<evidence type="ECO:0000256" key="1">
    <source>
        <dbReference type="ARBA" id="ARBA00010233"/>
    </source>
</evidence>
<evidence type="ECO:0000259" key="7">
    <source>
        <dbReference type="Pfam" id="PF02016"/>
    </source>
</evidence>
<dbReference type="GO" id="GO:0008236">
    <property type="term" value="F:serine-type peptidase activity"/>
    <property type="evidence" value="ECO:0007669"/>
    <property type="project" value="UniProtKB-KW"/>
</dbReference>
<protein>
    <submittedName>
        <fullName evidence="9">LD-carboxypeptidase</fullName>
    </submittedName>
</protein>
<dbReference type="RefSeq" id="WP_165105930.1">
    <property type="nucleotide sequence ID" value="NZ_JAAKYA010000017.1"/>
</dbReference>
<keyword evidence="2 9" id="KW-0121">Carboxypeptidase</keyword>
<accession>A0A6M1RLH8</accession>
<dbReference type="AlphaFoldDB" id="A0A6M1RLH8"/>
<dbReference type="PIRSF" id="PIRSF028757">
    <property type="entry name" value="LD-carboxypeptidase"/>
    <property type="match status" value="1"/>
</dbReference>
<feature type="active site" description="Nucleophile" evidence="6">
    <location>
        <position position="111"/>
    </location>
</feature>
<dbReference type="Pfam" id="PF02016">
    <property type="entry name" value="Peptidase_S66"/>
    <property type="match status" value="1"/>
</dbReference>
<evidence type="ECO:0000313" key="9">
    <source>
        <dbReference type="EMBL" id="NGO38449.1"/>
    </source>
</evidence>
<dbReference type="CDD" id="cd07025">
    <property type="entry name" value="Peptidase_S66"/>
    <property type="match status" value="1"/>
</dbReference>
<dbReference type="InterPro" id="IPR003507">
    <property type="entry name" value="S66_fam"/>
</dbReference>
<feature type="active site" description="Charge relay system" evidence="6">
    <location>
        <position position="213"/>
    </location>
</feature>
<evidence type="ECO:0000256" key="5">
    <source>
        <dbReference type="ARBA" id="ARBA00022825"/>
    </source>
</evidence>
<dbReference type="InterPro" id="IPR027461">
    <property type="entry name" value="Carboxypeptidase_A_C_sf"/>
</dbReference>
<comment type="caution">
    <text evidence="9">The sequence shown here is derived from an EMBL/GenBank/DDBJ whole genome shotgun (WGS) entry which is preliminary data.</text>
</comment>
<dbReference type="PANTHER" id="PTHR30237">
    <property type="entry name" value="MURAMOYLTETRAPEPTIDE CARBOXYPEPTIDASE"/>
    <property type="match status" value="1"/>
</dbReference>
<feature type="domain" description="LD-carboxypeptidase N-terminal" evidence="7">
    <location>
        <begin position="14"/>
        <end position="131"/>
    </location>
</feature>
<name>A0A6M1RLH8_9BACT</name>